<keyword evidence="1" id="KW-1133">Transmembrane helix</keyword>
<dbReference type="AlphaFoldDB" id="A0A2A9DZC7"/>
<evidence type="ECO:0000313" key="2">
    <source>
        <dbReference type="EMBL" id="PFG32157.1"/>
    </source>
</evidence>
<feature type="transmembrane region" description="Helical" evidence="1">
    <location>
        <begin position="134"/>
        <end position="155"/>
    </location>
</feature>
<name>A0A2A9DZC7_9MICO</name>
<keyword evidence="1" id="KW-0812">Transmembrane</keyword>
<gene>
    <name evidence="2" type="ORF">ATJ78_3141</name>
</gene>
<sequence length="170" mass="17863">MEPSEARDPRLIALAQAAFAVALYLALVVASFGILSLLTDTDVIDVDASLLLGPSMVATSIVIVALRLVGAAVHLVQERERGDLAVRVPLGGGLLTGLGALVGYVVIGGMLRAVALRDPGVLLEFALHELLRPYSLAIGVLAALVHISFVVMIGLGGDDPKRPLWPWEKD</sequence>
<organism evidence="2 3">
    <name type="scientific">Paramicrobacterium agarici</name>
    <dbReference type="NCBI Taxonomy" id="630514"/>
    <lineage>
        <taxon>Bacteria</taxon>
        <taxon>Bacillati</taxon>
        <taxon>Actinomycetota</taxon>
        <taxon>Actinomycetes</taxon>
        <taxon>Micrococcales</taxon>
        <taxon>Microbacteriaceae</taxon>
        <taxon>Paramicrobacterium</taxon>
    </lineage>
</organism>
<keyword evidence="3" id="KW-1185">Reference proteome</keyword>
<proteinExistence type="predicted"/>
<feature type="transmembrane region" description="Helical" evidence="1">
    <location>
        <begin position="12"/>
        <end position="35"/>
    </location>
</feature>
<keyword evidence="1" id="KW-0472">Membrane</keyword>
<evidence type="ECO:0000256" key="1">
    <source>
        <dbReference type="SAM" id="Phobius"/>
    </source>
</evidence>
<evidence type="ECO:0000313" key="3">
    <source>
        <dbReference type="Proteomes" id="UP000221369"/>
    </source>
</evidence>
<dbReference type="EMBL" id="PDJE01000001">
    <property type="protein sequence ID" value="PFG32157.1"/>
    <property type="molecule type" value="Genomic_DNA"/>
</dbReference>
<accession>A0A2A9DZC7</accession>
<feature type="transmembrane region" description="Helical" evidence="1">
    <location>
        <begin position="88"/>
        <end position="114"/>
    </location>
</feature>
<feature type="transmembrane region" description="Helical" evidence="1">
    <location>
        <begin position="55"/>
        <end position="76"/>
    </location>
</feature>
<comment type="caution">
    <text evidence="2">The sequence shown here is derived from an EMBL/GenBank/DDBJ whole genome shotgun (WGS) entry which is preliminary data.</text>
</comment>
<protein>
    <submittedName>
        <fullName evidence="2">Uncharacterized protein</fullName>
    </submittedName>
</protein>
<dbReference type="Proteomes" id="UP000221369">
    <property type="component" value="Unassembled WGS sequence"/>
</dbReference>
<reference evidence="2 3" key="1">
    <citation type="submission" date="2017-10" db="EMBL/GenBank/DDBJ databases">
        <title>Sequencing the genomes of 1000 actinobacteria strains.</title>
        <authorList>
            <person name="Klenk H.-P."/>
        </authorList>
    </citation>
    <scope>NUCLEOTIDE SEQUENCE [LARGE SCALE GENOMIC DNA]</scope>
    <source>
        <strain evidence="2 3">DSM 21798</strain>
    </source>
</reference>
<dbReference type="RefSeq" id="WP_098409076.1">
    <property type="nucleotide sequence ID" value="NZ_PDJE01000001.1"/>
</dbReference>